<evidence type="ECO:0000256" key="1">
    <source>
        <dbReference type="SAM" id="MobiDB-lite"/>
    </source>
</evidence>
<feature type="region of interest" description="Disordered" evidence="1">
    <location>
        <begin position="123"/>
        <end position="153"/>
    </location>
</feature>
<feature type="region of interest" description="Disordered" evidence="1">
    <location>
        <begin position="346"/>
        <end position="377"/>
    </location>
</feature>
<gene>
    <name evidence="2" type="ORF">Q8F55_000513</name>
</gene>
<feature type="compositionally biased region" description="Low complexity" evidence="1">
    <location>
        <begin position="128"/>
        <end position="153"/>
    </location>
</feature>
<proteinExistence type="predicted"/>
<feature type="region of interest" description="Disordered" evidence="1">
    <location>
        <begin position="1"/>
        <end position="45"/>
    </location>
</feature>
<dbReference type="Proteomes" id="UP001565368">
    <property type="component" value="Unassembled WGS sequence"/>
</dbReference>
<keyword evidence="3" id="KW-1185">Reference proteome</keyword>
<name>A0ABR3QDH4_9TREE</name>
<dbReference type="EMBL" id="JBBXJM010000001">
    <property type="protein sequence ID" value="KAL1412766.1"/>
    <property type="molecule type" value="Genomic_DNA"/>
</dbReference>
<comment type="caution">
    <text evidence="2">The sequence shown here is derived from an EMBL/GenBank/DDBJ whole genome shotgun (WGS) entry which is preliminary data.</text>
</comment>
<evidence type="ECO:0000313" key="2">
    <source>
        <dbReference type="EMBL" id="KAL1412766.1"/>
    </source>
</evidence>
<reference evidence="2 3" key="1">
    <citation type="submission" date="2023-08" db="EMBL/GenBank/DDBJ databases">
        <title>Annotated Genome Sequence of Vanrija albida AlHP1.</title>
        <authorList>
            <person name="Herzog R."/>
        </authorList>
    </citation>
    <scope>NUCLEOTIDE SEQUENCE [LARGE SCALE GENOMIC DNA]</scope>
    <source>
        <strain evidence="2 3">AlHP1</strain>
    </source>
</reference>
<dbReference type="InterPro" id="IPR009836">
    <property type="entry name" value="GRDP-like"/>
</dbReference>
<evidence type="ECO:0000313" key="3">
    <source>
        <dbReference type="Proteomes" id="UP001565368"/>
    </source>
</evidence>
<sequence>MFLDRLKTGLARKHSGDGSPSPSSSPASPSAPEHRPWRSTSKEAHRSVLDLTPRDYDPATLLPRSIQVGGYAVRPLVSVQQVRDHLTLFGAFSALAAAAGADFHRVADHAAFEYERWAQTILPGRAGSSSPPSHSPVSPTAGSSSPLSPSAAPLATTELPPLDVLMCWHAHLLNPAQYAHDVEGTYAALHDVPFPLAEAAAAVRSGTLPALLAQTGAGNLRTMPSITGWTPPDVSAAVQRQARIVATVQQQGWFDPRFSASASGTAVFQRCIVRYHAWLDLMAAVDGHPFLPPTLDIEIAWRTHQLRGLRYRAETARLIGAPLDRDRGDEAGLKRAEKLWKTRFRHDYLGPGSQPRGAPVGGRGGAPLRQPARSHTL</sequence>
<dbReference type="RefSeq" id="XP_069212710.1">
    <property type="nucleotide sequence ID" value="XM_069349166.1"/>
</dbReference>
<dbReference type="PANTHER" id="PTHR34365:SF7">
    <property type="entry name" value="GLYCINE-RICH DOMAIN-CONTAINING PROTEIN 1"/>
    <property type="match status" value="1"/>
</dbReference>
<accession>A0ABR3QDH4</accession>
<dbReference type="Pfam" id="PF07173">
    <property type="entry name" value="GRDP-like"/>
    <property type="match status" value="1"/>
</dbReference>
<protein>
    <submittedName>
        <fullName evidence="2">Uncharacterized protein</fullName>
    </submittedName>
</protein>
<dbReference type="PANTHER" id="PTHR34365">
    <property type="entry name" value="ENOLASE (DUF1399)"/>
    <property type="match status" value="1"/>
</dbReference>
<feature type="compositionally biased region" description="Low complexity" evidence="1">
    <location>
        <begin position="19"/>
        <end position="31"/>
    </location>
</feature>
<feature type="compositionally biased region" description="Basic and acidic residues" evidence="1">
    <location>
        <begin position="32"/>
        <end position="45"/>
    </location>
</feature>
<organism evidence="2 3">
    <name type="scientific">Vanrija albida</name>
    <dbReference type="NCBI Taxonomy" id="181172"/>
    <lineage>
        <taxon>Eukaryota</taxon>
        <taxon>Fungi</taxon>
        <taxon>Dikarya</taxon>
        <taxon>Basidiomycota</taxon>
        <taxon>Agaricomycotina</taxon>
        <taxon>Tremellomycetes</taxon>
        <taxon>Trichosporonales</taxon>
        <taxon>Trichosporonaceae</taxon>
        <taxon>Vanrija</taxon>
    </lineage>
</organism>
<dbReference type="GeneID" id="95981556"/>